<evidence type="ECO:0000256" key="6">
    <source>
        <dbReference type="SAM" id="Coils"/>
    </source>
</evidence>
<dbReference type="EMBL" id="KZ347361">
    <property type="protein sequence ID" value="PIO67897.1"/>
    <property type="molecule type" value="Genomic_DNA"/>
</dbReference>
<feature type="region of interest" description="Disordered" evidence="7">
    <location>
        <begin position="370"/>
        <end position="440"/>
    </location>
</feature>
<feature type="compositionally biased region" description="Basic and acidic residues" evidence="7">
    <location>
        <begin position="371"/>
        <end position="381"/>
    </location>
</feature>
<comment type="subcellular location">
    <subcellularLocation>
        <location evidence="1">Cell membrane</location>
        <topology evidence="1">Peripheral membrane protein</topology>
        <orientation evidence="1">Cytoplasmic side</orientation>
    </subcellularLocation>
    <subcellularLocation>
        <location evidence="2">Cytoplasm</location>
    </subcellularLocation>
</comment>
<name>A0A2G9UCD4_TELCI</name>
<dbReference type="GO" id="GO:0099536">
    <property type="term" value="P:synaptic signaling"/>
    <property type="evidence" value="ECO:0007669"/>
    <property type="project" value="TreeGrafter"/>
</dbReference>
<dbReference type="InterPro" id="IPR050774">
    <property type="entry name" value="KCMF1/Dystrophin"/>
</dbReference>
<evidence type="ECO:0000313" key="9">
    <source>
        <dbReference type="EMBL" id="PIO67897.1"/>
    </source>
</evidence>
<feature type="compositionally biased region" description="Polar residues" evidence="7">
    <location>
        <begin position="614"/>
        <end position="629"/>
    </location>
</feature>
<evidence type="ECO:0000256" key="1">
    <source>
        <dbReference type="ARBA" id="ARBA00004413"/>
    </source>
</evidence>
<dbReference type="Pfam" id="PF00435">
    <property type="entry name" value="Spectrin"/>
    <property type="match status" value="1"/>
</dbReference>
<dbReference type="InterPro" id="IPR002017">
    <property type="entry name" value="Spectrin_repeat"/>
</dbReference>
<evidence type="ECO:0000256" key="4">
    <source>
        <dbReference type="ARBA" id="ARBA00022837"/>
    </source>
</evidence>
<evidence type="ECO:0000313" key="10">
    <source>
        <dbReference type="Proteomes" id="UP000230423"/>
    </source>
</evidence>
<evidence type="ECO:0000256" key="2">
    <source>
        <dbReference type="ARBA" id="ARBA00004496"/>
    </source>
</evidence>
<dbReference type="CDD" id="cd00176">
    <property type="entry name" value="SPEC"/>
    <property type="match status" value="1"/>
</dbReference>
<dbReference type="GO" id="GO:0005886">
    <property type="term" value="C:plasma membrane"/>
    <property type="evidence" value="ECO:0007669"/>
    <property type="project" value="TreeGrafter"/>
</dbReference>
<accession>A0A2G9UCD4</accession>
<reference evidence="9 10" key="1">
    <citation type="submission" date="2015-09" db="EMBL/GenBank/DDBJ databases">
        <title>Draft genome of the parasitic nematode Teladorsagia circumcincta isolate WARC Sus (inbred).</title>
        <authorList>
            <person name="Mitreva M."/>
        </authorList>
    </citation>
    <scope>NUCLEOTIDE SEQUENCE [LARGE SCALE GENOMIC DNA]</scope>
    <source>
        <strain evidence="9 10">S</strain>
    </source>
</reference>
<keyword evidence="5" id="KW-0206">Cytoskeleton</keyword>
<evidence type="ECO:0000256" key="3">
    <source>
        <dbReference type="ARBA" id="ARBA00022490"/>
    </source>
</evidence>
<dbReference type="SMART" id="SM00150">
    <property type="entry name" value="SPEC"/>
    <property type="match status" value="2"/>
</dbReference>
<keyword evidence="6" id="KW-0175">Coiled coil</keyword>
<keyword evidence="10" id="KW-1185">Reference proteome</keyword>
<evidence type="ECO:0000256" key="7">
    <source>
        <dbReference type="SAM" id="MobiDB-lite"/>
    </source>
</evidence>
<protein>
    <submittedName>
        <fullName evidence="9">Spectrin repeat-containing domain protein</fullName>
    </submittedName>
</protein>
<feature type="coiled-coil region" evidence="6">
    <location>
        <begin position="919"/>
        <end position="946"/>
    </location>
</feature>
<keyword evidence="4" id="KW-0106">Calcium</keyword>
<dbReference type="AlphaFoldDB" id="A0A2G9UCD4"/>
<feature type="coiled-coil region" evidence="6">
    <location>
        <begin position="1005"/>
        <end position="1032"/>
    </location>
</feature>
<evidence type="ECO:0000259" key="8">
    <source>
        <dbReference type="Pfam" id="PF23729"/>
    </source>
</evidence>
<dbReference type="PANTHER" id="PTHR12268:SF14">
    <property type="entry name" value="DYSTROPHIN-1"/>
    <property type="match status" value="1"/>
</dbReference>
<dbReference type="Pfam" id="PF23729">
    <property type="entry name" value="Spectrin_Dys-1"/>
    <property type="match status" value="1"/>
</dbReference>
<dbReference type="Gene3D" id="1.20.58.60">
    <property type="match status" value="1"/>
</dbReference>
<proteinExistence type="predicted"/>
<feature type="region of interest" description="Disordered" evidence="7">
    <location>
        <begin position="612"/>
        <end position="631"/>
    </location>
</feature>
<dbReference type="SUPFAM" id="SSF46966">
    <property type="entry name" value="Spectrin repeat"/>
    <property type="match status" value="1"/>
</dbReference>
<sequence>MNNDEDTLLMQVDELHDYLVNELDKVKDKEPEEIASSLRFLRGDRDRLSSRARKLAAINPRMANANLCGDVTERWQQLESRLHAPPTAPQAMLDSTELNVDLPFHEKAKSKADEAGGLMRLRTGASASIDLLKNTFDKAKASLDFDASPVSSVIQWEKRLKAVDHFLTESRTALDDVIDKGRSLANSGRMELDTHRAIEKLDDIVDIADQLEMELDAQKSVLDPLLAQAEAVDKDREAAEEVVDALTARNLNDPAIARATRQDLADRDAQFAALSQRAAAIHAALPGKSSASRDSTLAALGEKLARLEALLMQPASRPMANATPIRTSPDRTTMEVGNVTDAYTTEEEMKDEHSEAPEAAKVKVADVAASLEDKPGEKLEVTEEQPFEEGEGPRPEPQPRENIPATTQDGAPSPKVRKILVPPEKPQPEEKAPLEPEQTLDDVEDIAIDEPTITVSFARPTMVTMSVEEDLSSAAEPPPKALSPSADEMEKVYKTLDLIEEAITADERYPMDGVDDFEERYTVLFEAEKGVAIGDKAMDRFNGRETSPRLEELEERQKIVEEMLPRVDALVIDAVRRLGLILPRLSDGKNFTVITSCNTAISFANALAEPPVSTDESLQDSSHSQSTVIDASHRDGAITKASTAEMIAEEEGALSEDETIEPEYQGTLESVTGSVKDEEKHGMPQLNPRDAGNWQSLTQLRHWLNELERDASLTVDLCDRTAIREMTNTVQGIMDHIRMKIMDVVGIQDVSSANIVKQKARDLIDDMERVARQCEKRRGTLQQIAEQSRVWSTKRSDETTDEAVTEELKAIEGIIAELDEKKAAIKEVNAKGNAMLDTYTRDEAHTLSHELSKLNMRWSKFNDNIRIRRAVLEATQRSRSDFHTAFADFEDWLDRIGESVGELETLTANTQSLKDTTKRREWIQQHKSLEAELNAHEEVLKAVDEMGRKLGAGLESGKDRTEIQTRLDAMGQRWKDVRQAEGVVNAVESEVEQLRPVERLRLEELKDARRHCESLTNRVADLRIHVDDANDADDIAPLPTALTPPFLQDVKYMMDSHYGQT</sequence>
<dbReference type="GO" id="GO:0045202">
    <property type="term" value="C:synapse"/>
    <property type="evidence" value="ECO:0007669"/>
    <property type="project" value="GOC"/>
</dbReference>
<dbReference type="InterPro" id="IPR056503">
    <property type="entry name" value="Spectrin_Dys-1"/>
</dbReference>
<dbReference type="InterPro" id="IPR018159">
    <property type="entry name" value="Spectrin/alpha-actinin"/>
</dbReference>
<evidence type="ECO:0000256" key="5">
    <source>
        <dbReference type="ARBA" id="ARBA00023212"/>
    </source>
</evidence>
<gene>
    <name evidence="9" type="ORF">TELCIR_10340</name>
</gene>
<dbReference type="OrthoDB" id="10057795at2759"/>
<dbReference type="Proteomes" id="UP000230423">
    <property type="component" value="Unassembled WGS sequence"/>
</dbReference>
<organism evidence="9 10">
    <name type="scientific">Teladorsagia circumcincta</name>
    <name type="common">Brown stomach worm</name>
    <name type="synonym">Ostertagia circumcincta</name>
    <dbReference type="NCBI Taxonomy" id="45464"/>
    <lineage>
        <taxon>Eukaryota</taxon>
        <taxon>Metazoa</taxon>
        <taxon>Ecdysozoa</taxon>
        <taxon>Nematoda</taxon>
        <taxon>Chromadorea</taxon>
        <taxon>Rhabditida</taxon>
        <taxon>Rhabditina</taxon>
        <taxon>Rhabditomorpha</taxon>
        <taxon>Strongyloidea</taxon>
        <taxon>Trichostrongylidae</taxon>
        <taxon>Teladorsagia</taxon>
    </lineage>
</organism>
<dbReference type="PANTHER" id="PTHR12268">
    <property type="entry name" value="E3 UBIQUITIN-PROTEIN LIGASE KCMF1"/>
    <property type="match status" value="1"/>
</dbReference>
<feature type="domain" description="Dystrophin-1-like spectrin repeat" evidence="8">
    <location>
        <begin position="694"/>
        <end position="783"/>
    </location>
</feature>
<keyword evidence="3" id="KW-0963">Cytoplasm</keyword>